<dbReference type="GO" id="GO:0018826">
    <property type="term" value="F:methionine gamma-lyase activity"/>
    <property type="evidence" value="ECO:0007669"/>
    <property type="project" value="UniProtKB-EC"/>
</dbReference>
<dbReference type="EMBL" id="KT852378">
    <property type="protein sequence ID" value="AMB19000.1"/>
    <property type="molecule type" value="Genomic_DNA"/>
</dbReference>
<dbReference type="InterPro" id="IPR000277">
    <property type="entry name" value="Cys/Met-Metab_PyrdxlP-dep_enz"/>
</dbReference>
<keyword evidence="5 11" id="KW-0663">Pyridoxal phosphate</keyword>
<dbReference type="EC" id="4.4.1.2" evidence="7"/>
<dbReference type="PANTHER" id="PTHR11808">
    <property type="entry name" value="TRANS-SULFURATION ENZYME FAMILY MEMBER"/>
    <property type="match status" value="1"/>
</dbReference>
<organism evidence="13">
    <name type="scientific">Clostridium novyi</name>
    <dbReference type="NCBI Taxonomy" id="1542"/>
    <lineage>
        <taxon>Bacteria</taxon>
        <taxon>Bacillati</taxon>
        <taxon>Bacillota</taxon>
        <taxon>Clostridia</taxon>
        <taxon>Eubacteriales</taxon>
        <taxon>Clostridiaceae</taxon>
        <taxon>Clostridium</taxon>
    </lineage>
</organism>
<evidence type="ECO:0000256" key="4">
    <source>
        <dbReference type="ARBA" id="ARBA00019040"/>
    </source>
</evidence>
<evidence type="ECO:0000313" key="13">
    <source>
        <dbReference type="EMBL" id="AMB19000.1"/>
    </source>
</evidence>
<feature type="modified residue" description="N6-(pyridoxal phosphate)lysine" evidence="11">
    <location>
        <position position="214"/>
    </location>
</feature>
<dbReference type="PIRSF" id="PIRSF001434">
    <property type="entry name" value="CGS"/>
    <property type="match status" value="1"/>
</dbReference>
<protein>
    <recommendedName>
        <fullName evidence="4">L-methionine gamma-lyase</fullName>
        <ecNumber evidence="3">4.4.1.11</ecNumber>
        <ecNumber evidence="7">4.4.1.2</ecNumber>
    </recommendedName>
    <alternativeName>
        <fullName evidence="8">Homocysteine desulfhydrase</fullName>
    </alternativeName>
</protein>
<dbReference type="InterPro" id="IPR015424">
    <property type="entry name" value="PyrdxlP-dep_Trfase"/>
</dbReference>
<dbReference type="FunFam" id="3.40.640.10:FF:000046">
    <property type="entry name" value="Cystathionine gamma-lyase"/>
    <property type="match status" value="1"/>
</dbReference>
<dbReference type="Pfam" id="PF01053">
    <property type="entry name" value="Cys_Met_Meta_PP"/>
    <property type="match status" value="1"/>
</dbReference>
<sequence>MGNEHNLSNMGFGTKTVHGGHIKDTQFGSLATPIFQTSTFIFDSAEQGGNRFAGKEDGYIYSRISNPTVAEIERKIALLEGGEAAIGTASGMGAISSALWTALKAGDHVVASDTLYGCTFALLNHGLTKMGVEVTFVDPTNLEEVKNAMKENTRVVYLETPANPTLKVTDIEGIAKIAHEVKDCLVFVDNTFNTPYIQRPLELGADVVVHSATKYINGHGDVVAGFVIGNADFIGAVRGQGLKDMTGAVMSPLSAFLIIRGMKTLEIRMERHCANAMKVAQFLEAHPAVEKVYYPGLESFEYHDLAKKQMDLPGAMISFEIKGGVEEGRTIMNNVKLASLAVSLGDTETLIQHPASMTHSPYTKEERAEAGISDSLVRLSVGLETVDDIIADLKQALDLIVK</sequence>
<comment type="similarity">
    <text evidence="2">Belongs to the trans-sulfuration enzymes family. L-methionine gamma-lyase subfamily.</text>
</comment>
<dbReference type="InterPro" id="IPR006237">
    <property type="entry name" value="L-Met_gamma_lys"/>
</dbReference>
<evidence type="ECO:0000256" key="10">
    <source>
        <dbReference type="ARBA" id="ARBA00052699"/>
    </source>
</evidence>
<dbReference type="InterPro" id="IPR015421">
    <property type="entry name" value="PyrdxlP-dep_Trfase_major"/>
</dbReference>
<dbReference type="EC" id="4.4.1.11" evidence="3"/>
<keyword evidence="6 13" id="KW-0456">Lyase</keyword>
<dbReference type="GO" id="GO:0005737">
    <property type="term" value="C:cytoplasm"/>
    <property type="evidence" value="ECO:0007669"/>
    <property type="project" value="TreeGrafter"/>
</dbReference>
<dbReference type="GO" id="GO:0047982">
    <property type="term" value="F:homocysteine desulfhydrase activity"/>
    <property type="evidence" value="ECO:0007669"/>
    <property type="project" value="UniProtKB-EC"/>
</dbReference>
<name>A0A0Y0DCC0_CLONO</name>
<evidence type="ECO:0000256" key="6">
    <source>
        <dbReference type="ARBA" id="ARBA00023239"/>
    </source>
</evidence>
<dbReference type="SUPFAM" id="SSF53383">
    <property type="entry name" value="PLP-dependent transferases"/>
    <property type="match status" value="1"/>
</dbReference>
<evidence type="ECO:0000256" key="3">
    <source>
        <dbReference type="ARBA" id="ARBA00012222"/>
    </source>
</evidence>
<proteinExistence type="inferred from homology"/>
<dbReference type="NCBIfam" id="TIGR01328">
    <property type="entry name" value="met_gam_lyase"/>
    <property type="match status" value="1"/>
</dbReference>
<evidence type="ECO:0000256" key="12">
    <source>
        <dbReference type="RuleBase" id="RU362118"/>
    </source>
</evidence>
<dbReference type="CDD" id="cd00614">
    <property type="entry name" value="CGS_like"/>
    <property type="match status" value="1"/>
</dbReference>
<dbReference type="FunFam" id="3.90.1150.10:FF:000008">
    <property type="entry name" value="Cystathionine gamma-synthase"/>
    <property type="match status" value="1"/>
</dbReference>
<dbReference type="InterPro" id="IPR054542">
    <property type="entry name" value="Cys_met_metab_PP"/>
</dbReference>
<evidence type="ECO:0000256" key="1">
    <source>
        <dbReference type="ARBA" id="ARBA00001933"/>
    </source>
</evidence>
<dbReference type="NCBIfam" id="NF004876">
    <property type="entry name" value="PRK06234.1"/>
    <property type="match status" value="1"/>
</dbReference>
<accession>A0A0Y0DCC0</accession>
<dbReference type="GO" id="GO:0019346">
    <property type="term" value="P:transsulfuration"/>
    <property type="evidence" value="ECO:0007669"/>
    <property type="project" value="InterPro"/>
</dbReference>
<dbReference type="GO" id="GO:0030170">
    <property type="term" value="F:pyridoxal phosphate binding"/>
    <property type="evidence" value="ECO:0007669"/>
    <property type="project" value="InterPro"/>
</dbReference>
<evidence type="ECO:0000256" key="7">
    <source>
        <dbReference type="ARBA" id="ARBA00047175"/>
    </source>
</evidence>
<dbReference type="Gene3D" id="3.40.640.10">
    <property type="entry name" value="Type I PLP-dependent aspartate aminotransferase-like (Major domain)"/>
    <property type="match status" value="1"/>
</dbReference>
<dbReference type="AlphaFoldDB" id="A0A0Y0DCC0"/>
<dbReference type="PROSITE" id="PS00868">
    <property type="entry name" value="CYS_MET_METAB_PP"/>
    <property type="match status" value="1"/>
</dbReference>
<comment type="catalytic activity">
    <reaction evidence="10">
        <text>L-methionine + H2O = methanethiol + 2-oxobutanoate + NH4(+)</text>
        <dbReference type="Rhea" id="RHEA:23800"/>
        <dbReference type="ChEBI" id="CHEBI:15377"/>
        <dbReference type="ChEBI" id="CHEBI:16007"/>
        <dbReference type="ChEBI" id="CHEBI:16763"/>
        <dbReference type="ChEBI" id="CHEBI:28938"/>
        <dbReference type="ChEBI" id="CHEBI:57844"/>
        <dbReference type="EC" id="4.4.1.11"/>
    </reaction>
    <physiologicalReaction direction="left-to-right" evidence="10">
        <dbReference type="Rhea" id="RHEA:23801"/>
    </physiologicalReaction>
</comment>
<dbReference type="InterPro" id="IPR015422">
    <property type="entry name" value="PyrdxlP-dep_Trfase_small"/>
</dbReference>
<evidence type="ECO:0000256" key="2">
    <source>
        <dbReference type="ARBA" id="ARBA00008667"/>
    </source>
</evidence>
<dbReference type="Gene3D" id="3.90.1150.10">
    <property type="entry name" value="Aspartate Aminotransferase, domain 1"/>
    <property type="match status" value="1"/>
</dbReference>
<reference evidence="13" key="1">
    <citation type="submission" date="2015-09" db="EMBL/GenBank/DDBJ databases">
        <title>Methionine gamma-lyase from Clostridium novyi.</title>
        <authorList>
            <person name="Kotlov M."/>
            <person name="Revtovich S."/>
            <person name="Morozova E."/>
            <person name="Belyi Y."/>
            <person name="Demidkina T."/>
        </authorList>
    </citation>
    <scope>NUCLEOTIDE SEQUENCE</scope>
    <source>
        <strain evidence="13">794</strain>
    </source>
</reference>
<dbReference type="PANTHER" id="PTHR11808:SF80">
    <property type="entry name" value="CYSTATHIONINE GAMMA-LYASE"/>
    <property type="match status" value="1"/>
</dbReference>
<evidence type="ECO:0000256" key="8">
    <source>
        <dbReference type="ARBA" id="ARBA00047199"/>
    </source>
</evidence>
<evidence type="ECO:0000256" key="11">
    <source>
        <dbReference type="PIRSR" id="PIRSR001434-2"/>
    </source>
</evidence>
<comment type="catalytic activity">
    <reaction evidence="9">
        <text>L-homocysteine + H2O = 2-oxobutanoate + hydrogen sulfide + NH4(+) + H(+)</text>
        <dbReference type="Rhea" id="RHEA:14501"/>
        <dbReference type="ChEBI" id="CHEBI:15377"/>
        <dbReference type="ChEBI" id="CHEBI:15378"/>
        <dbReference type="ChEBI" id="CHEBI:16763"/>
        <dbReference type="ChEBI" id="CHEBI:28938"/>
        <dbReference type="ChEBI" id="CHEBI:29919"/>
        <dbReference type="ChEBI" id="CHEBI:58199"/>
        <dbReference type="EC" id="4.4.1.2"/>
    </reaction>
    <physiologicalReaction direction="left-to-right" evidence="9">
        <dbReference type="Rhea" id="RHEA:14502"/>
    </physiologicalReaction>
</comment>
<evidence type="ECO:0000256" key="9">
    <source>
        <dbReference type="ARBA" id="ARBA00048780"/>
    </source>
</evidence>
<evidence type="ECO:0000256" key="5">
    <source>
        <dbReference type="ARBA" id="ARBA00022898"/>
    </source>
</evidence>
<comment type="cofactor">
    <cofactor evidence="1 12">
        <name>pyridoxal 5'-phosphate</name>
        <dbReference type="ChEBI" id="CHEBI:597326"/>
    </cofactor>
</comment>